<accession>A0A0C3K235</accession>
<reference evidence="3" key="2">
    <citation type="submission" date="2015-01" db="EMBL/GenBank/DDBJ databases">
        <title>Evolutionary Origins and Diversification of the Mycorrhizal Mutualists.</title>
        <authorList>
            <consortium name="DOE Joint Genome Institute"/>
            <consortium name="Mycorrhizal Genomics Consortium"/>
            <person name="Kohler A."/>
            <person name="Kuo A."/>
            <person name="Nagy L.G."/>
            <person name="Floudas D."/>
            <person name="Copeland A."/>
            <person name="Barry K.W."/>
            <person name="Cichocki N."/>
            <person name="Veneault-Fourrey C."/>
            <person name="LaButti K."/>
            <person name="Lindquist E.A."/>
            <person name="Lipzen A."/>
            <person name="Lundell T."/>
            <person name="Morin E."/>
            <person name="Murat C."/>
            <person name="Riley R."/>
            <person name="Ohm R."/>
            <person name="Sun H."/>
            <person name="Tunlid A."/>
            <person name="Henrissat B."/>
            <person name="Grigoriev I.V."/>
            <person name="Hibbett D.S."/>
            <person name="Martin F."/>
        </authorList>
    </citation>
    <scope>NUCLEOTIDE SEQUENCE [LARGE SCALE GENOMIC DNA]</scope>
    <source>
        <strain evidence="3">Marx 270</strain>
    </source>
</reference>
<organism evidence="2 3">
    <name type="scientific">Pisolithus tinctorius Marx 270</name>
    <dbReference type="NCBI Taxonomy" id="870435"/>
    <lineage>
        <taxon>Eukaryota</taxon>
        <taxon>Fungi</taxon>
        <taxon>Dikarya</taxon>
        <taxon>Basidiomycota</taxon>
        <taxon>Agaricomycotina</taxon>
        <taxon>Agaricomycetes</taxon>
        <taxon>Agaricomycetidae</taxon>
        <taxon>Boletales</taxon>
        <taxon>Sclerodermatineae</taxon>
        <taxon>Pisolithaceae</taxon>
        <taxon>Pisolithus</taxon>
    </lineage>
</organism>
<dbReference type="HOGENOM" id="CLU_3051354_0_0_1"/>
<evidence type="ECO:0000313" key="2">
    <source>
        <dbReference type="EMBL" id="KIO03612.1"/>
    </source>
</evidence>
<evidence type="ECO:0000256" key="1">
    <source>
        <dbReference type="SAM" id="MobiDB-lite"/>
    </source>
</evidence>
<sequence length="54" mass="6202">MYMSTVRIGTTYSKPGKDDIDDLERPLDSTSPVQTIQCVTQYQQRTGNNFVWCI</sequence>
<proteinExistence type="predicted"/>
<protein>
    <submittedName>
        <fullName evidence="2">Uncharacterized protein</fullName>
    </submittedName>
</protein>
<reference evidence="2 3" key="1">
    <citation type="submission" date="2014-04" db="EMBL/GenBank/DDBJ databases">
        <authorList>
            <consortium name="DOE Joint Genome Institute"/>
            <person name="Kuo A."/>
            <person name="Kohler A."/>
            <person name="Costa M.D."/>
            <person name="Nagy L.G."/>
            <person name="Floudas D."/>
            <person name="Copeland A."/>
            <person name="Barry K.W."/>
            <person name="Cichocki N."/>
            <person name="Veneault-Fourrey C."/>
            <person name="LaButti K."/>
            <person name="Lindquist E.A."/>
            <person name="Lipzen A."/>
            <person name="Lundell T."/>
            <person name="Morin E."/>
            <person name="Murat C."/>
            <person name="Sun H."/>
            <person name="Tunlid A."/>
            <person name="Henrissat B."/>
            <person name="Grigoriev I.V."/>
            <person name="Hibbett D.S."/>
            <person name="Martin F."/>
            <person name="Nordberg H.P."/>
            <person name="Cantor M.N."/>
            <person name="Hua S.X."/>
        </authorList>
    </citation>
    <scope>NUCLEOTIDE SEQUENCE [LARGE SCALE GENOMIC DNA]</scope>
    <source>
        <strain evidence="2 3">Marx 270</strain>
    </source>
</reference>
<dbReference type="InParanoid" id="A0A0C3K235"/>
<dbReference type="EMBL" id="KN831975">
    <property type="protein sequence ID" value="KIO03612.1"/>
    <property type="molecule type" value="Genomic_DNA"/>
</dbReference>
<evidence type="ECO:0000313" key="3">
    <source>
        <dbReference type="Proteomes" id="UP000054217"/>
    </source>
</evidence>
<keyword evidence="3" id="KW-1185">Reference proteome</keyword>
<gene>
    <name evidence="2" type="ORF">M404DRAFT_1001104</name>
</gene>
<name>A0A0C3K235_PISTI</name>
<dbReference type="Proteomes" id="UP000054217">
    <property type="component" value="Unassembled WGS sequence"/>
</dbReference>
<feature type="region of interest" description="Disordered" evidence="1">
    <location>
        <begin position="1"/>
        <end position="23"/>
    </location>
</feature>
<dbReference type="AlphaFoldDB" id="A0A0C3K235"/>